<protein>
    <submittedName>
        <fullName evidence="1">Uncharacterized protein</fullName>
    </submittedName>
</protein>
<reference evidence="1 2" key="1">
    <citation type="submission" date="2017-05" db="EMBL/GenBank/DDBJ databases">
        <authorList>
            <person name="Oh N.-S."/>
        </authorList>
    </citation>
    <scope>NUCLEOTIDE SEQUENCE [LARGE SCALE GENOMIC DNA]</scope>
    <source>
        <strain evidence="1 2">4M13</strain>
    </source>
</reference>
<name>A0AB33C4I0_LACGS</name>
<evidence type="ECO:0000313" key="2">
    <source>
        <dbReference type="Proteomes" id="UP000195798"/>
    </source>
</evidence>
<dbReference type="RefSeq" id="WP_065169616.1">
    <property type="nucleotide sequence ID" value="NZ_CP021427.1"/>
</dbReference>
<organism evidence="1 2">
    <name type="scientific">Lactobacillus gasseri</name>
    <dbReference type="NCBI Taxonomy" id="1596"/>
    <lineage>
        <taxon>Bacteria</taxon>
        <taxon>Bacillati</taxon>
        <taxon>Bacillota</taxon>
        <taxon>Bacilli</taxon>
        <taxon>Lactobacillales</taxon>
        <taxon>Lactobacillaceae</taxon>
        <taxon>Lactobacillus</taxon>
    </lineage>
</organism>
<proteinExistence type="predicted"/>
<sequence length="82" mass="9441">MNDKEFQLGLKQEKFHTEVAKKCGPLIEEIAVKFFSDKTPEELGQLLLHDYAMADIMSSYYLQRDEDELAKEALPDETKSNS</sequence>
<dbReference type="AlphaFoldDB" id="A0AB33C4I0"/>
<evidence type="ECO:0000313" key="1">
    <source>
        <dbReference type="EMBL" id="ART99193.1"/>
    </source>
</evidence>
<accession>A0AB33C4I0</accession>
<dbReference type="Proteomes" id="UP000195798">
    <property type="component" value="Chromosome"/>
</dbReference>
<gene>
    <name evidence="1" type="ORF">CCE30_10010</name>
</gene>
<dbReference type="EMBL" id="CP021427">
    <property type="protein sequence ID" value="ART99193.1"/>
    <property type="molecule type" value="Genomic_DNA"/>
</dbReference>